<evidence type="ECO:0000259" key="9">
    <source>
        <dbReference type="Pfam" id="PF12704"/>
    </source>
</evidence>
<feature type="transmembrane region" description="Helical" evidence="7">
    <location>
        <begin position="367"/>
        <end position="389"/>
    </location>
</feature>
<evidence type="ECO:0000256" key="4">
    <source>
        <dbReference type="ARBA" id="ARBA00022989"/>
    </source>
</evidence>
<evidence type="ECO:0000313" key="10">
    <source>
        <dbReference type="EMBL" id="MBU3803979.1"/>
    </source>
</evidence>
<evidence type="ECO:0000256" key="3">
    <source>
        <dbReference type="ARBA" id="ARBA00022692"/>
    </source>
</evidence>
<evidence type="ECO:0000259" key="8">
    <source>
        <dbReference type="Pfam" id="PF02687"/>
    </source>
</evidence>
<dbReference type="PANTHER" id="PTHR30572">
    <property type="entry name" value="MEMBRANE COMPONENT OF TRANSPORTER-RELATED"/>
    <property type="match status" value="1"/>
</dbReference>
<comment type="caution">
    <text evidence="10">The sequence shown here is derived from an EMBL/GenBank/DDBJ whole genome shotgun (WGS) entry which is preliminary data.</text>
</comment>
<feature type="domain" description="MacB-like periplasmic core" evidence="9">
    <location>
        <begin position="21"/>
        <end position="249"/>
    </location>
</feature>
<dbReference type="Pfam" id="PF02687">
    <property type="entry name" value="FtsX"/>
    <property type="match status" value="1"/>
</dbReference>
<dbReference type="Proteomes" id="UP000824229">
    <property type="component" value="Unassembled WGS sequence"/>
</dbReference>
<evidence type="ECO:0000256" key="2">
    <source>
        <dbReference type="ARBA" id="ARBA00022475"/>
    </source>
</evidence>
<dbReference type="PANTHER" id="PTHR30572:SF4">
    <property type="entry name" value="ABC TRANSPORTER PERMEASE YTRF"/>
    <property type="match status" value="1"/>
</dbReference>
<keyword evidence="5 7" id="KW-0472">Membrane</keyword>
<organism evidence="10 11">
    <name type="scientific">Candidatus Cellulosilyticum pullistercoris</name>
    <dbReference type="NCBI Taxonomy" id="2838521"/>
    <lineage>
        <taxon>Bacteria</taxon>
        <taxon>Bacillati</taxon>
        <taxon>Bacillota</taxon>
        <taxon>Clostridia</taxon>
        <taxon>Lachnospirales</taxon>
        <taxon>Cellulosilyticaceae</taxon>
        <taxon>Cellulosilyticum</taxon>
    </lineage>
</organism>
<dbReference type="InterPro" id="IPR050250">
    <property type="entry name" value="Macrolide_Exporter_MacB"/>
</dbReference>
<dbReference type="EMBL" id="JAHLFQ010000093">
    <property type="protein sequence ID" value="MBU3803979.1"/>
    <property type="molecule type" value="Genomic_DNA"/>
</dbReference>
<protein>
    <submittedName>
        <fullName evidence="10">ABC transporter permease</fullName>
    </submittedName>
</protein>
<dbReference type="AlphaFoldDB" id="A0A9E2KAF5"/>
<reference evidence="10" key="1">
    <citation type="journal article" date="2021" name="PeerJ">
        <title>Extensive microbial diversity within the chicken gut microbiome revealed by metagenomics and culture.</title>
        <authorList>
            <person name="Gilroy R."/>
            <person name="Ravi A."/>
            <person name="Getino M."/>
            <person name="Pursley I."/>
            <person name="Horton D.L."/>
            <person name="Alikhan N.F."/>
            <person name="Baker D."/>
            <person name="Gharbi K."/>
            <person name="Hall N."/>
            <person name="Watson M."/>
            <person name="Adriaenssens E.M."/>
            <person name="Foster-Nyarko E."/>
            <person name="Jarju S."/>
            <person name="Secka A."/>
            <person name="Antonio M."/>
            <person name="Oren A."/>
            <person name="Chaudhuri R.R."/>
            <person name="La Ragione R."/>
            <person name="Hildebrand F."/>
            <person name="Pallen M.J."/>
        </authorList>
    </citation>
    <scope>NUCLEOTIDE SEQUENCE</scope>
    <source>
        <strain evidence="10">B5-657</strain>
    </source>
</reference>
<comment type="subcellular location">
    <subcellularLocation>
        <location evidence="1">Cell membrane</location>
        <topology evidence="1">Multi-pass membrane protein</topology>
    </subcellularLocation>
</comment>
<reference evidence="10" key="2">
    <citation type="submission" date="2021-04" db="EMBL/GenBank/DDBJ databases">
        <authorList>
            <person name="Gilroy R."/>
        </authorList>
    </citation>
    <scope>NUCLEOTIDE SEQUENCE</scope>
    <source>
        <strain evidence="10">B5-657</strain>
    </source>
</reference>
<dbReference type="Pfam" id="PF12704">
    <property type="entry name" value="MacB_PCD"/>
    <property type="match status" value="1"/>
</dbReference>
<evidence type="ECO:0000256" key="1">
    <source>
        <dbReference type="ARBA" id="ARBA00004651"/>
    </source>
</evidence>
<dbReference type="GO" id="GO:0005886">
    <property type="term" value="C:plasma membrane"/>
    <property type="evidence" value="ECO:0007669"/>
    <property type="project" value="UniProtKB-SubCell"/>
</dbReference>
<comment type="similarity">
    <text evidence="6">Belongs to the ABC-4 integral membrane protein family.</text>
</comment>
<evidence type="ECO:0000256" key="5">
    <source>
        <dbReference type="ARBA" id="ARBA00023136"/>
    </source>
</evidence>
<name>A0A9E2KAF5_9FIRM</name>
<keyword evidence="2" id="KW-1003">Cell membrane</keyword>
<keyword evidence="4 7" id="KW-1133">Transmembrane helix</keyword>
<feature type="transmembrane region" description="Helical" evidence="7">
    <location>
        <begin position="21"/>
        <end position="42"/>
    </location>
</feature>
<accession>A0A9E2KAF5</accession>
<dbReference type="InterPro" id="IPR025857">
    <property type="entry name" value="MacB_PCD"/>
</dbReference>
<dbReference type="InterPro" id="IPR003838">
    <property type="entry name" value="ABC3_permease_C"/>
</dbReference>
<evidence type="ECO:0000313" key="11">
    <source>
        <dbReference type="Proteomes" id="UP000824229"/>
    </source>
</evidence>
<gene>
    <name evidence="10" type="ORF">H9872_04390</name>
</gene>
<dbReference type="GO" id="GO:0022857">
    <property type="term" value="F:transmembrane transporter activity"/>
    <property type="evidence" value="ECO:0007669"/>
    <property type="project" value="TreeGrafter"/>
</dbReference>
<evidence type="ECO:0000256" key="6">
    <source>
        <dbReference type="ARBA" id="ARBA00038076"/>
    </source>
</evidence>
<feature type="transmembrane region" description="Helical" evidence="7">
    <location>
        <begin position="282"/>
        <end position="307"/>
    </location>
</feature>
<evidence type="ECO:0000256" key="7">
    <source>
        <dbReference type="SAM" id="Phobius"/>
    </source>
</evidence>
<feature type="domain" description="ABC3 transporter permease C-terminal" evidence="8">
    <location>
        <begin position="287"/>
        <end position="399"/>
    </location>
</feature>
<proteinExistence type="inferred from homology"/>
<keyword evidence="3 7" id="KW-0812">Transmembrane</keyword>
<feature type="transmembrane region" description="Helical" evidence="7">
    <location>
        <begin position="335"/>
        <end position="361"/>
    </location>
</feature>
<sequence>MDIMETVKSAIKQLLANKGRTFLTMLGMFIGVGSVIMIFALGSGFQNFIKSQFVDIGLGVFTVSVKENNDSSLITAEDLELIKGLDGIQCAVRGDDEQVSVINDRGEIFKASMNGVEPQYTSEIEPLKLRAGRNLSERDEQAGSQVIVLADVVGRALFRHTDYEKMVGETFEITVNEQPSTFQIIGIYKTESPENLTQKEAEKYYGRKVLYVPFNALNNLKGANEGVSMIAGIVQDDYDASSTATRIGQVLNRRHHLKDGYTIQTVAQILDMVDSVMSVLTLFISALASISLVVGGVGIMNIMLVTVKERTREIGIRKALGASNKMILRQFIIEALMLTLLAGLIGMMIGYIGAIMIGGMFNIEAEFTIGMIMFATLTSICIGLIFGVYPAYQAARLDPIEALRAE</sequence>